<keyword evidence="1" id="KW-0812">Transmembrane</keyword>
<evidence type="ECO:0000259" key="2">
    <source>
        <dbReference type="PROSITE" id="PS50883"/>
    </source>
</evidence>
<dbReference type="SMART" id="SM00267">
    <property type="entry name" value="GGDEF"/>
    <property type="match status" value="1"/>
</dbReference>
<keyword evidence="1" id="KW-0472">Membrane</keyword>
<dbReference type="PROSITE" id="PS50883">
    <property type="entry name" value="EAL"/>
    <property type="match status" value="1"/>
</dbReference>
<proteinExistence type="predicted"/>
<dbReference type="RefSeq" id="WP_382407781.1">
    <property type="nucleotide sequence ID" value="NZ_JBHSGU010000002.1"/>
</dbReference>
<reference evidence="5" key="1">
    <citation type="journal article" date="2019" name="Int. J. Syst. Evol. Microbiol.">
        <title>The Global Catalogue of Microorganisms (GCM) 10K type strain sequencing project: providing services to taxonomists for standard genome sequencing and annotation.</title>
        <authorList>
            <consortium name="The Broad Institute Genomics Platform"/>
            <consortium name="The Broad Institute Genome Sequencing Center for Infectious Disease"/>
            <person name="Wu L."/>
            <person name="Ma J."/>
        </authorList>
    </citation>
    <scope>NUCLEOTIDE SEQUENCE [LARGE SCALE GENOMIC DNA]</scope>
    <source>
        <strain evidence="5">KACC 12507</strain>
    </source>
</reference>
<accession>A0ABV9LW76</accession>
<dbReference type="SUPFAM" id="SSF141868">
    <property type="entry name" value="EAL domain-like"/>
    <property type="match status" value="1"/>
</dbReference>
<dbReference type="Pfam" id="PF00563">
    <property type="entry name" value="EAL"/>
    <property type="match status" value="1"/>
</dbReference>
<dbReference type="InterPro" id="IPR050706">
    <property type="entry name" value="Cyclic-di-GMP_PDE-like"/>
</dbReference>
<dbReference type="Pfam" id="PF00990">
    <property type="entry name" value="GGDEF"/>
    <property type="match status" value="1"/>
</dbReference>
<dbReference type="InterPro" id="IPR043128">
    <property type="entry name" value="Rev_trsase/Diguanyl_cyclase"/>
</dbReference>
<feature type="transmembrane region" description="Helical" evidence="1">
    <location>
        <begin position="49"/>
        <end position="67"/>
    </location>
</feature>
<feature type="transmembrane region" description="Helical" evidence="1">
    <location>
        <begin position="20"/>
        <end position="43"/>
    </location>
</feature>
<dbReference type="InterPro" id="IPR029787">
    <property type="entry name" value="Nucleotide_cyclase"/>
</dbReference>
<evidence type="ECO:0000256" key="1">
    <source>
        <dbReference type="SAM" id="Phobius"/>
    </source>
</evidence>
<feature type="domain" description="GGDEF" evidence="3">
    <location>
        <begin position="282"/>
        <end position="417"/>
    </location>
</feature>
<dbReference type="CDD" id="cd01949">
    <property type="entry name" value="GGDEF"/>
    <property type="match status" value="1"/>
</dbReference>
<dbReference type="SUPFAM" id="SSF55073">
    <property type="entry name" value="Nucleotide cyclase"/>
    <property type="match status" value="1"/>
</dbReference>
<feature type="transmembrane region" description="Helical" evidence="1">
    <location>
        <begin position="87"/>
        <end position="111"/>
    </location>
</feature>
<organism evidence="4 5">
    <name type="scientific">Glaciecola siphonariae</name>
    <dbReference type="NCBI Taxonomy" id="521012"/>
    <lineage>
        <taxon>Bacteria</taxon>
        <taxon>Pseudomonadati</taxon>
        <taxon>Pseudomonadota</taxon>
        <taxon>Gammaproteobacteria</taxon>
        <taxon>Alteromonadales</taxon>
        <taxon>Alteromonadaceae</taxon>
        <taxon>Glaciecola</taxon>
    </lineage>
</organism>
<dbReference type="InterPro" id="IPR035919">
    <property type="entry name" value="EAL_sf"/>
</dbReference>
<dbReference type="PANTHER" id="PTHR33121:SF79">
    <property type="entry name" value="CYCLIC DI-GMP PHOSPHODIESTERASE PDED-RELATED"/>
    <property type="match status" value="1"/>
</dbReference>
<dbReference type="SMART" id="SM00052">
    <property type="entry name" value="EAL"/>
    <property type="match status" value="1"/>
</dbReference>
<comment type="caution">
    <text evidence="4">The sequence shown here is derived from an EMBL/GenBank/DDBJ whole genome shotgun (WGS) entry which is preliminary data.</text>
</comment>
<gene>
    <name evidence="4" type="ORF">ACFO4O_09540</name>
</gene>
<dbReference type="Gene3D" id="3.20.20.450">
    <property type="entry name" value="EAL domain"/>
    <property type="match status" value="1"/>
</dbReference>
<sequence length="687" mass="77239">MHWMLAKDEKATLAERVKLLYWNATTGVVITLAAFFGVCIMQLDNAPNYLVAIYMFLMGLICAVRLVDARRKLASDYDFSQTPDQDFATFSAGVLATGLVWASFSVTFMQHASLIELSFNAIILAALTGGALSVLGAVQKLVFSYTSLLLVPYCVAGFFVDIENFAIISMLGLGYWLVSIKASFINSQFIQNTLEIADQNTKLLSQLTQEKTSLSESNKALSEARSSLHAYTHQLEQKVQERTDDIMRLSNLDSLTNLYNRKVLQYKIEQALAYRIGIDKHTKASILFIDLNGFKEINDQMGHYEGDQVLQNIAERLNAIRQAFTPHITLGRWGGDEFVMLAMHRSEDNVSSLVEMIQHDISKPLMVAGVSLSVECSIGVSCYPDHAQSVNKLIQYADMAMYENKRAIKNTDPIFREHLLHKHERQRFIKIGLNQAIEKRELHLAYQPIVDTQNSATCGIEALLRWQHADELISPAEFIPVAEKSELIVKIGLWVLKRACEESLQLCKQNKLYLSVNISAMQLKQADFIDDVRKVLAQTQFPAQSLQLEITESLILEEKDTVAEVISTLRQTGIRIAIDDFGTGYSSLKQLQDVPFDAIKIDRSFIINMTEKDIAILTAADFIARQLNAATIVEGVESIEQLNSLRSLGFKQYQGYYFARPMPADALPAWFETQLNLPKTANEKVDV</sequence>
<evidence type="ECO:0000313" key="4">
    <source>
        <dbReference type="EMBL" id="MFC4700399.1"/>
    </source>
</evidence>
<dbReference type="CDD" id="cd01948">
    <property type="entry name" value="EAL"/>
    <property type="match status" value="1"/>
</dbReference>
<dbReference type="NCBIfam" id="TIGR00254">
    <property type="entry name" value="GGDEF"/>
    <property type="match status" value="1"/>
</dbReference>
<dbReference type="InterPro" id="IPR001633">
    <property type="entry name" value="EAL_dom"/>
</dbReference>
<dbReference type="PANTHER" id="PTHR33121">
    <property type="entry name" value="CYCLIC DI-GMP PHOSPHODIESTERASE PDEF"/>
    <property type="match status" value="1"/>
</dbReference>
<keyword evidence="5" id="KW-1185">Reference proteome</keyword>
<protein>
    <submittedName>
        <fullName evidence="4">Bifunctional diguanylate cyclase/phosphodiesterase</fullName>
    </submittedName>
</protein>
<dbReference type="InterPro" id="IPR000160">
    <property type="entry name" value="GGDEF_dom"/>
</dbReference>
<evidence type="ECO:0000313" key="5">
    <source>
        <dbReference type="Proteomes" id="UP001595897"/>
    </source>
</evidence>
<feature type="domain" description="EAL" evidence="2">
    <location>
        <begin position="426"/>
        <end position="675"/>
    </location>
</feature>
<keyword evidence="1" id="KW-1133">Transmembrane helix</keyword>
<evidence type="ECO:0000259" key="3">
    <source>
        <dbReference type="PROSITE" id="PS50887"/>
    </source>
</evidence>
<dbReference type="PROSITE" id="PS50887">
    <property type="entry name" value="GGDEF"/>
    <property type="match status" value="1"/>
</dbReference>
<dbReference type="Gene3D" id="3.30.70.270">
    <property type="match status" value="1"/>
</dbReference>
<dbReference type="Proteomes" id="UP001595897">
    <property type="component" value="Unassembled WGS sequence"/>
</dbReference>
<dbReference type="EMBL" id="JBHSGU010000002">
    <property type="protein sequence ID" value="MFC4700399.1"/>
    <property type="molecule type" value="Genomic_DNA"/>
</dbReference>
<feature type="transmembrane region" description="Helical" evidence="1">
    <location>
        <begin position="117"/>
        <end position="138"/>
    </location>
</feature>
<name>A0ABV9LW76_9ALTE</name>